<protein>
    <recommendedName>
        <fullName evidence="3">SCP domain-containing protein</fullName>
    </recommendedName>
</protein>
<feature type="chain" id="PRO_5005602812" description="SCP domain-containing protein" evidence="2">
    <location>
        <begin position="28"/>
        <end position="250"/>
    </location>
</feature>
<evidence type="ECO:0000313" key="5">
    <source>
        <dbReference type="Proteomes" id="UP000037558"/>
    </source>
</evidence>
<dbReference type="PANTHER" id="PTHR31157:SF1">
    <property type="entry name" value="SCP DOMAIN-CONTAINING PROTEIN"/>
    <property type="match status" value="1"/>
</dbReference>
<dbReference type="InterPro" id="IPR014258">
    <property type="entry name" value="CAP_domain_YkwD-like"/>
</dbReference>
<name>A0A0M0KR65_9BACI</name>
<evidence type="ECO:0000256" key="1">
    <source>
        <dbReference type="SAM" id="MobiDB-lite"/>
    </source>
</evidence>
<dbReference type="EMBL" id="LILC01000030">
    <property type="protein sequence ID" value="KOO41087.1"/>
    <property type="molecule type" value="Genomic_DNA"/>
</dbReference>
<gene>
    <name evidence="4" type="ORF">AMD01_19240</name>
</gene>
<dbReference type="Pfam" id="PF00188">
    <property type="entry name" value="CAP"/>
    <property type="match status" value="1"/>
</dbReference>
<dbReference type="SUPFAM" id="SSF55797">
    <property type="entry name" value="PR-1-like"/>
    <property type="match status" value="1"/>
</dbReference>
<evidence type="ECO:0000256" key="2">
    <source>
        <dbReference type="SAM" id="SignalP"/>
    </source>
</evidence>
<evidence type="ECO:0000259" key="3">
    <source>
        <dbReference type="Pfam" id="PF00188"/>
    </source>
</evidence>
<dbReference type="Gene3D" id="3.40.33.10">
    <property type="entry name" value="CAP"/>
    <property type="match status" value="1"/>
</dbReference>
<feature type="domain" description="SCP" evidence="3">
    <location>
        <begin position="134"/>
        <end position="247"/>
    </location>
</feature>
<dbReference type="Proteomes" id="UP000037558">
    <property type="component" value="Unassembled WGS sequence"/>
</dbReference>
<dbReference type="PATRIC" id="fig|284581.3.peg.4231"/>
<proteinExistence type="predicted"/>
<dbReference type="PANTHER" id="PTHR31157">
    <property type="entry name" value="SCP DOMAIN-CONTAINING PROTEIN"/>
    <property type="match status" value="1"/>
</dbReference>
<dbReference type="InterPro" id="IPR014044">
    <property type="entry name" value="CAP_dom"/>
</dbReference>
<dbReference type="NCBIfam" id="TIGR02909">
    <property type="entry name" value="spore_YkwD"/>
    <property type="match status" value="1"/>
</dbReference>
<dbReference type="RefSeq" id="WP_053403069.1">
    <property type="nucleotide sequence ID" value="NZ_LILC01000030.1"/>
</dbReference>
<feature type="region of interest" description="Disordered" evidence="1">
    <location>
        <begin position="67"/>
        <end position="131"/>
    </location>
</feature>
<sequence length="250" mass="27283">MKKTFRIATAAGVLSLGFLSLQGPASAASNCNVPQQNDNQAQNVQAQAPQNANVQELLKKYNIQVPQQGEQTAQGQAQAEPQPNAQGQAQAEPQEKAQAPQSGSSDQSQSQASDQKSNTDQAQGSVSESEKKVVELVNQEREKAGLKPLQIDSKLSEVAKAKSQDMKDNNYFDHQSPKYGSPFDMMKKFGVDYSSAGENIAQGQTSPDEVMNSWMNSEGHRKNIMNPNFTHIGVGYVQDGNYWTQEFISK</sequence>
<feature type="signal peptide" evidence="2">
    <location>
        <begin position="1"/>
        <end position="27"/>
    </location>
</feature>
<accession>A0A0M0KR65</accession>
<dbReference type="AlphaFoldDB" id="A0A0M0KR65"/>
<dbReference type="OrthoDB" id="9783944at2"/>
<organism evidence="4 5">
    <name type="scientific">Priestia koreensis</name>
    <dbReference type="NCBI Taxonomy" id="284581"/>
    <lineage>
        <taxon>Bacteria</taxon>
        <taxon>Bacillati</taxon>
        <taxon>Bacillota</taxon>
        <taxon>Bacilli</taxon>
        <taxon>Bacillales</taxon>
        <taxon>Bacillaceae</taxon>
        <taxon>Priestia</taxon>
    </lineage>
</organism>
<dbReference type="CDD" id="cd05379">
    <property type="entry name" value="CAP_bacterial"/>
    <property type="match status" value="1"/>
</dbReference>
<keyword evidence="2" id="KW-0732">Signal</keyword>
<comment type="caution">
    <text evidence="4">The sequence shown here is derived from an EMBL/GenBank/DDBJ whole genome shotgun (WGS) entry which is preliminary data.</text>
</comment>
<reference evidence="5" key="1">
    <citation type="submission" date="2015-08" db="EMBL/GenBank/DDBJ databases">
        <title>Fjat-14210 dsm16467.</title>
        <authorList>
            <person name="Liu B."/>
            <person name="Wang J."/>
            <person name="Zhu Y."/>
            <person name="Liu G."/>
            <person name="Chen Q."/>
            <person name="Chen Z."/>
            <person name="Lan J."/>
            <person name="Che J."/>
            <person name="Ge C."/>
            <person name="Shi H."/>
            <person name="Pan Z."/>
            <person name="Liu X."/>
        </authorList>
    </citation>
    <scope>NUCLEOTIDE SEQUENCE [LARGE SCALE GENOMIC DNA]</scope>
    <source>
        <strain evidence="5">DSM 16467</strain>
    </source>
</reference>
<evidence type="ECO:0000313" key="4">
    <source>
        <dbReference type="EMBL" id="KOO41087.1"/>
    </source>
</evidence>
<feature type="compositionally biased region" description="Low complexity" evidence="1">
    <location>
        <begin position="67"/>
        <end position="115"/>
    </location>
</feature>
<dbReference type="InterPro" id="IPR035940">
    <property type="entry name" value="CAP_sf"/>
</dbReference>
<dbReference type="STRING" id="284581.AMD01_19240"/>
<keyword evidence="5" id="KW-1185">Reference proteome</keyword>